<organism evidence="1 2">
    <name type="scientific">Staphylotrichum tortipilum</name>
    <dbReference type="NCBI Taxonomy" id="2831512"/>
    <lineage>
        <taxon>Eukaryota</taxon>
        <taxon>Fungi</taxon>
        <taxon>Dikarya</taxon>
        <taxon>Ascomycota</taxon>
        <taxon>Pezizomycotina</taxon>
        <taxon>Sordariomycetes</taxon>
        <taxon>Sordariomycetidae</taxon>
        <taxon>Sordariales</taxon>
        <taxon>Chaetomiaceae</taxon>
        <taxon>Staphylotrichum</taxon>
    </lineage>
</organism>
<sequence length="102" mass="11636">MAAPLTNMERQVFDRIKAKAVSQLTYKNETSCDAETVALLIAWLNEYYHGRNVHFGLLKEPGLDLGTFPAPEVDKTFLFCRHQDVWSVAYIKRQPHCVIVGI</sequence>
<evidence type="ECO:0000313" key="2">
    <source>
        <dbReference type="Proteomes" id="UP001303889"/>
    </source>
</evidence>
<reference evidence="1" key="1">
    <citation type="journal article" date="2023" name="Mol. Phylogenet. Evol.">
        <title>Genome-scale phylogeny and comparative genomics of the fungal order Sordariales.</title>
        <authorList>
            <person name="Hensen N."/>
            <person name="Bonometti L."/>
            <person name="Westerberg I."/>
            <person name="Brannstrom I.O."/>
            <person name="Guillou S."/>
            <person name="Cros-Aarteil S."/>
            <person name="Calhoun S."/>
            <person name="Haridas S."/>
            <person name="Kuo A."/>
            <person name="Mondo S."/>
            <person name="Pangilinan J."/>
            <person name="Riley R."/>
            <person name="LaButti K."/>
            <person name="Andreopoulos B."/>
            <person name="Lipzen A."/>
            <person name="Chen C."/>
            <person name="Yan M."/>
            <person name="Daum C."/>
            <person name="Ng V."/>
            <person name="Clum A."/>
            <person name="Steindorff A."/>
            <person name="Ohm R.A."/>
            <person name="Martin F."/>
            <person name="Silar P."/>
            <person name="Natvig D.O."/>
            <person name="Lalanne C."/>
            <person name="Gautier V."/>
            <person name="Ament-Velasquez S.L."/>
            <person name="Kruys A."/>
            <person name="Hutchinson M.I."/>
            <person name="Powell A.J."/>
            <person name="Barry K."/>
            <person name="Miller A.N."/>
            <person name="Grigoriev I.V."/>
            <person name="Debuchy R."/>
            <person name="Gladieux P."/>
            <person name="Hiltunen Thoren M."/>
            <person name="Johannesson H."/>
        </authorList>
    </citation>
    <scope>NUCLEOTIDE SEQUENCE</scope>
    <source>
        <strain evidence="1">CBS 103.79</strain>
    </source>
</reference>
<dbReference type="EMBL" id="MU855533">
    <property type="protein sequence ID" value="KAK3902099.1"/>
    <property type="molecule type" value="Genomic_DNA"/>
</dbReference>
<comment type="caution">
    <text evidence="1">The sequence shown here is derived from an EMBL/GenBank/DDBJ whole genome shotgun (WGS) entry which is preliminary data.</text>
</comment>
<dbReference type="AlphaFoldDB" id="A0AAN6MKT3"/>
<gene>
    <name evidence="1" type="ORF">C8A05DRAFT_34226</name>
</gene>
<keyword evidence="2" id="KW-1185">Reference proteome</keyword>
<dbReference type="Proteomes" id="UP001303889">
    <property type="component" value="Unassembled WGS sequence"/>
</dbReference>
<reference evidence="1" key="2">
    <citation type="submission" date="2023-05" db="EMBL/GenBank/DDBJ databases">
        <authorList>
            <consortium name="Lawrence Berkeley National Laboratory"/>
            <person name="Steindorff A."/>
            <person name="Hensen N."/>
            <person name="Bonometti L."/>
            <person name="Westerberg I."/>
            <person name="Brannstrom I.O."/>
            <person name="Guillou S."/>
            <person name="Cros-Aarteil S."/>
            <person name="Calhoun S."/>
            <person name="Haridas S."/>
            <person name="Kuo A."/>
            <person name="Mondo S."/>
            <person name="Pangilinan J."/>
            <person name="Riley R."/>
            <person name="Labutti K."/>
            <person name="Andreopoulos B."/>
            <person name="Lipzen A."/>
            <person name="Chen C."/>
            <person name="Yanf M."/>
            <person name="Daum C."/>
            <person name="Ng V."/>
            <person name="Clum A."/>
            <person name="Ohm R."/>
            <person name="Martin F."/>
            <person name="Silar P."/>
            <person name="Natvig D."/>
            <person name="Lalanne C."/>
            <person name="Gautier V."/>
            <person name="Ament-Velasquez S.L."/>
            <person name="Kruys A."/>
            <person name="Hutchinson M.I."/>
            <person name="Powell A.J."/>
            <person name="Barry K."/>
            <person name="Miller A.N."/>
            <person name="Grigoriev I.V."/>
            <person name="Debuchy R."/>
            <person name="Gladieux P."/>
            <person name="Thoren M.H."/>
            <person name="Johannesson H."/>
        </authorList>
    </citation>
    <scope>NUCLEOTIDE SEQUENCE</scope>
    <source>
        <strain evidence="1">CBS 103.79</strain>
    </source>
</reference>
<protein>
    <submittedName>
        <fullName evidence="1">Uncharacterized protein</fullName>
    </submittedName>
</protein>
<name>A0AAN6MKT3_9PEZI</name>
<evidence type="ECO:0000313" key="1">
    <source>
        <dbReference type="EMBL" id="KAK3902099.1"/>
    </source>
</evidence>
<proteinExistence type="predicted"/>
<accession>A0AAN6MKT3</accession>